<reference evidence="10" key="1">
    <citation type="submission" date="2020-04" db="EMBL/GenBank/DDBJ databases">
        <title>Deep metagenomics examines the oral microbiome during advanced dental caries in children, revealing novel taxa and co-occurrences with host molecules.</title>
        <authorList>
            <person name="Baker J.L."/>
            <person name="Morton J.T."/>
            <person name="Dinis M."/>
            <person name="Alvarez R."/>
            <person name="Tran N.C."/>
            <person name="Knight R."/>
            <person name="Edlund A."/>
        </authorList>
    </citation>
    <scope>NUCLEOTIDE SEQUENCE</scope>
    <source>
        <strain evidence="10">JCVI_23_bin.16</strain>
    </source>
</reference>
<feature type="non-terminal residue" evidence="10">
    <location>
        <position position="242"/>
    </location>
</feature>
<dbReference type="InterPro" id="IPR029063">
    <property type="entry name" value="SAM-dependent_MTases_sf"/>
</dbReference>
<dbReference type="EC" id="2.1.1.72" evidence="2"/>
<feature type="domain" description="DNA methylase adenine-specific" evidence="8">
    <location>
        <begin position="179"/>
        <end position="242"/>
    </location>
</feature>
<dbReference type="InterPro" id="IPR038333">
    <property type="entry name" value="T1MK-like_N_sf"/>
</dbReference>
<evidence type="ECO:0000256" key="2">
    <source>
        <dbReference type="ARBA" id="ARBA00011900"/>
    </source>
</evidence>
<comment type="catalytic activity">
    <reaction evidence="7">
        <text>a 2'-deoxyadenosine in DNA + S-adenosyl-L-methionine = an N(6)-methyl-2'-deoxyadenosine in DNA + S-adenosyl-L-homocysteine + H(+)</text>
        <dbReference type="Rhea" id="RHEA:15197"/>
        <dbReference type="Rhea" id="RHEA-COMP:12418"/>
        <dbReference type="Rhea" id="RHEA-COMP:12419"/>
        <dbReference type="ChEBI" id="CHEBI:15378"/>
        <dbReference type="ChEBI" id="CHEBI:57856"/>
        <dbReference type="ChEBI" id="CHEBI:59789"/>
        <dbReference type="ChEBI" id="CHEBI:90615"/>
        <dbReference type="ChEBI" id="CHEBI:90616"/>
        <dbReference type="EC" id="2.1.1.72"/>
    </reaction>
</comment>
<dbReference type="GO" id="GO:0032259">
    <property type="term" value="P:methylation"/>
    <property type="evidence" value="ECO:0007669"/>
    <property type="project" value="UniProtKB-KW"/>
</dbReference>
<evidence type="ECO:0000259" key="8">
    <source>
        <dbReference type="Pfam" id="PF02384"/>
    </source>
</evidence>
<evidence type="ECO:0000256" key="4">
    <source>
        <dbReference type="ARBA" id="ARBA00022679"/>
    </source>
</evidence>
<dbReference type="Gene3D" id="1.20.1260.30">
    <property type="match status" value="1"/>
</dbReference>
<dbReference type="EMBL" id="JABZFV010000328">
    <property type="protein sequence ID" value="MBF0935664.1"/>
    <property type="molecule type" value="Genomic_DNA"/>
</dbReference>
<dbReference type="PANTHER" id="PTHR42933:SF1">
    <property type="entry name" value="SITE-SPECIFIC DNA-METHYLTRANSFERASE (ADENINE-SPECIFIC)"/>
    <property type="match status" value="1"/>
</dbReference>
<dbReference type="Gene3D" id="3.40.50.150">
    <property type="entry name" value="Vaccinia Virus protein VP39"/>
    <property type="match status" value="1"/>
</dbReference>
<dbReference type="SUPFAM" id="SSF53335">
    <property type="entry name" value="S-adenosyl-L-methionine-dependent methyltransferases"/>
    <property type="match status" value="1"/>
</dbReference>
<dbReference type="Proteomes" id="UP000757900">
    <property type="component" value="Unassembled WGS sequence"/>
</dbReference>
<gene>
    <name evidence="10" type="ORF">HXK00_08520</name>
</gene>
<proteinExistence type="inferred from homology"/>
<evidence type="ECO:0000256" key="7">
    <source>
        <dbReference type="ARBA" id="ARBA00047942"/>
    </source>
</evidence>
<dbReference type="InterPro" id="IPR051537">
    <property type="entry name" value="DNA_Adenine_Mtase"/>
</dbReference>
<keyword evidence="6" id="KW-0680">Restriction system</keyword>
<accession>A0A929MQZ1</accession>
<comment type="similarity">
    <text evidence="1">Belongs to the N(4)/N(6)-methyltransferase family.</text>
</comment>
<dbReference type="Pfam" id="PF12161">
    <property type="entry name" value="HsdM_N"/>
    <property type="match status" value="1"/>
</dbReference>
<protein>
    <recommendedName>
        <fullName evidence="2">site-specific DNA-methyltransferase (adenine-specific)</fullName>
        <ecNumber evidence="2">2.1.1.72</ecNumber>
    </recommendedName>
</protein>
<dbReference type="InterPro" id="IPR003356">
    <property type="entry name" value="DNA_methylase_A-5"/>
</dbReference>
<keyword evidence="5" id="KW-0949">S-adenosyl-L-methionine</keyword>
<evidence type="ECO:0000256" key="1">
    <source>
        <dbReference type="ARBA" id="ARBA00006594"/>
    </source>
</evidence>
<dbReference type="GO" id="GO:0009007">
    <property type="term" value="F:site-specific DNA-methyltransferase (adenine-specific) activity"/>
    <property type="evidence" value="ECO:0007669"/>
    <property type="project" value="UniProtKB-EC"/>
</dbReference>
<comment type="caution">
    <text evidence="10">The sequence shown here is derived from an EMBL/GenBank/DDBJ whole genome shotgun (WGS) entry which is preliminary data.</text>
</comment>
<feature type="domain" description="N6 adenine-specific DNA methyltransferase N-terminal" evidence="9">
    <location>
        <begin position="9"/>
        <end position="167"/>
    </location>
</feature>
<dbReference type="GO" id="GO:0003677">
    <property type="term" value="F:DNA binding"/>
    <property type="evidence" value="ECO:0007669"/>
    <property type="project" value="InterPro"/>
</dbReference>
<keyword evidence="4" id="KW-0808">Transferase</keyword>
<sequence>MSKEQVQSIASQLWAMANELRGNMDASEYKNYILAFLFYRYLSDHQAQYLLDQDILTPKEGESLNDAYLREASGDDLQDYLQDLSESLGYAIAPEDTWESLVNKIDNSEIVASDYQTIFENFNKNVSLNKEAEADFSGIFSDVNLGDSRLGSSTPERAKSLNKVVKLVDTVNYKDEAGRDVLGEIYEYLIGQFAANAGKKGGEFYTPFQVSQILAKLVTLGKEAKGSFTVYDPTMGSGSLLL</sequence>
<evidence type="ECO:0000259" key="9">
    <source>
        <dbReference type="Pfam" id="PF12161"/>
    </source>
</evidence>
<evidence type="ECO:0000256" key="3">
    <source>
        <dbReference type="ARBA" id="ARBA00022603"/>
    </source>
</evidence>
<dbReference type="GO" id="GO:0008170">
    <property type="term" value="F:N-methyltransferase activity"/>
    <property type="evidence" value="ECO:0007669"/>
    <property type="project" value="InterPro"/>
</dbReference>
<evidence type="ECO:0000313" key="10">
    <source>
        <dbReference type="EMBL" id="MBF0935664.1"/>
    </source>
</evidence>
<keyword evidence="3" id="KW-0489">Methyltransferase</keyword>
<name>A0A929MQZ1_ABIDE</name>
<dbReference type="GO" id="GO:0009307">
    <property type="term" value="P:DNA restriction-modification system"/>
    <property type="evidence" value="ECO:0007669"/>
    <property type="project" value="UniProtKB-KW"/>
</dbReference>
<dbReference type="PRINTS" id="PR00507">
    <property type="entry name" value="N12N6MTFRASE"/>
</dbReference>
<dbReference type="AlphaFoldDB" id="A0A929MQZ1"/>
<evidence type="ECO:0000256" key="6">
    <source>
        <dbReference type="ARBA" id="ARBA00022747"/>
    </source>
</evidence>
<dbReference type="Pfam" id="PF02384">
    <property type="entry name" value="N6_Mtase"/>
    <property type="match status" value="1"/>
</dbReference>
<dbReference type="PANTHER" id="PTHR42933">
    <property type="entry name" value="SLR6095 PROTEIN"/>
    <property type="match status" value="1"/>
</dbReference>
<organism evidence="10 11">
    <name type="scientific">Abiotrophia defectiva</name>
    <name type="common">Streptococcus defectivus</name>
    <dbReference type="NCBI Taxonomy" id="46125"/>
    <lineage>
        <taxon>Bacteria</taxon>
        <taxon>Bacillati</taxon>
        <taxon>Bacillota</taxon>
        <taxon>Bacilli</taxon>
        <taxon>Lactobacillales</taxon>
        <taxon>Aerococcaceae</taxon>
        <taxon>Abiotrophia</taxon>
    </lineage>
</organism>
<dbReference type="InterPro" id="IPR022749">
    <property type="entry name" value="D12N6_MeTrfase_N"/>
</dbReference>
<evidence type="ECO:0000313" key="11">
    <source>
        <dbReference type="Proteomes" id="UP000757900"/>
    </source>
</evidence>
<evidence type="ECO:0000256" key="5">
    <source>
        <dbReference type="ARBA" id="ARBA00022691"/>
    </source>
</evidence>